<keyword evidence="1" id="KW-0378">Hydrolase</keyword>
<feature type="compositionally biased region" description="Basic and acidic residues" evidence="2">
    <location>
        <begin position="438"/>
        <end position="453"/>
    </location>
</feature>
<evidence type="ECO:0000313" key="3">
    <source>
        <dbReference type="EMBL" id="EEN42118.1"/>
    </source>
</evidence>
<keyword evidence="1" id="KW-0540">Nuclease</keyword>
<accession>C3ZZB4</accession>
<evidence type="ECO:0000256" key="1">
    <source>
        <dbReference type="ARBA" id="ARBA00022722"/>
    </source>
</evidence>
<reference evidence="3" key="1">
    <citation type="journal article" date="2008" name="Nature">
        <title>The amphioxus genome and the evolution of the chordate karyotype.</title>
        <authorList>
            <consortium name="US DOE Joint Genome Institute (JGI-PGF)"/>
            <person name="Putnam N.H."/>
            <person name="Butts T."/>
            <person name="Ferrier D.E.K."/>
            <person name="Furlong R.F."/>
            <person name="Hellsten U."/>
            <person name="Kawashima T."/>
            <person name="Robinson-Rechavi M."/>
            <person name="Shoguchi E."/>
            <person name="Terry A."/>
            <person name="Yu J.-K."/>
            <person name="Benito-Gutierrez E.L."/>
            <person name="Dubchak I."/>
            <person name="Garcia-Fernandez J."/>
            <person name="Gibson-Brown J.J."/>
            <person name="Grigoriev I.V."/>
            <person name="Horton A.C."/>
            <person name="de Jong P.J."/>
            <person name="Jurka J."/>
            <person name="Kapitonov V.V."/>
            <person name="Kohara Y."/>
            <person name="Kuroki Y."/>
            <person name="Lindquist E."/>
            <person name="Lucas S."/>
            <person name="Osoegawa K."/>
            <person name="Pennacchio L.A."/>
            <person name="Salamov A.A."/>
            <person name="Satou Y."/>
            <person name="Sauka-Spengler T."/>
            <person name="Schmutz J."/>
            <person name="Shin-I T."/>
            <person name="Toyoda A."/>
            <person name="Bronner-Fraser M."/>
            <person name="Fujiyama A."/>
            <person name="Holland L.Z."/>
            <person name="Holland P.W.H."/>
            <person name="Satoh N."/>
            <person name="Rokhsar D.S."/>
        </authorList>
    </citation>
    <scope>NUCLEOTIDE SEQUENCE [LARGE SCALE GENOMIC DNA]</scope>
    <source>
        <strain evidence="3">S238N-H82</strain>
        <tissue evidence="3">Testes</tissue>
    </source>
</reference>
<protein>
    <submittedName>
        <fullName evidence="3">Uncharacterized protein</fullName>
    </submittedName>
</protein>
<feature type="region of interest" description="Disordered" evidence="2">
    <location>
        <begin position="433"/>
        <end position="453"/>
    </location>
</feature>
<dbReference type="PANTHER" id="PTHR11046">
    <property type="entry name" value="OLIGORIBONUCLEASE, MITOCHONDRIAL"/>
    <property type="match status" value="1"/>
</dbReference>
<sequence length="691" mass="79387">MLRGIRLKPTTELRLEVSWGYLIGTAVRVYVYHSLNSPNNVRWGNVCLVDLSAAEQIRESNEEEQRRYNRPFSSSTATNSGQNHSFRPQQGSSLGCYTVAPKDTSTKIARSSGRTGSSLVAYHLPPGATIYHPLSQAVTVDVEVTSGVAGEQLEAFTFTCSKIAQLTASPEKVGAKYDELVSAFKNTMEDDAGSQKRFNQIVKEYRQEILPDVHENWETDHTATGQSDGHFMDIVGKLRPSFLTFHKATESTPADKFHKKQKKWHQEALKIIFKKWSRKTLTSHPQRLDSSSQLSIIIDRMDQDKTSIPHFVLKTKVKPGQLVAVAYGPRPCFFHVGSILGANTDDKREEFEKSKTLILIPTCVITVDISMISHPHSWSVVRTSLTETCPSLQSLSAINQGNLAIRLRAAMVDEWLNNEDIRARHWFPPAGFGGQPLADRRDQSFDPRRDMPSEPRRVWRAARGVQILEPIDIVCRIRPRKMCRELARHHQQEFVMAVSILDPVQNPIPPGEWLKKDDKNRDKLNNLRVVESTGVWKVLDTVDRASKPYQLKQPLRRNTVDHPTQVTFNNTQRKMQRQKTVDYPPQVTFNNTQRKMQRQKTVDHPTQVTFNNTQRKMHRRKTVDHPTQVTFNNTQRKMQWRKTVDHPTQVTFNDTQRKMHRRKTVDHPTQVTFNNSQRKMHWLNTLAHPTR</sequence>
<organism>
    <name type="scientific">Branchiostoma floridae</name>
    <name type="common">Florida lancelet</name>
    <name type="synonym">Amphioxus</name>
    <dbReference type="NCBI Taxonomy" id="7739"/>
    <lineage>
        <taxon>Eukaryota</taxon>
        <taxon>Metazoa</taxon>
        <taxon>Chordata</taxon>
        <taxon>Cephalochordata</taxon>
        <taxon>Leptocardii</taxon>
        <taxon>Amphioxiformes</taxon>
        <taxon>Branchiostomatidae</taxon>
        <taxon>Branchiostoma</taxon>
    </lineage>
</organism>
<proteinExistence type="predicted"/>
<dbReference type="GO" id="GO:0000175">
    <property type="term" value="F:3'-5'-RNA exonuclease activity"/>
    <property type="evidence" value="ECO:0007669"/>
    <property type="project" value="InterPro"/>
</dbReference>
<dbReference type="PANTHER" id="PTHR11046:SF29">
    <property type="match status" value="1"/>
</dbReference>
<dbReference type="AlphaFoldDB" id="C3ZZB4"/>
<dbReference type="InterPro" id="IPR022894">
    <property type="entry name" value="Oligoribonuclease"/>
</dbReference>
<dbReference type="EMBL" id="GG666746">
    <property type="protein sequence ID" value="EEN42118.1"/>
    <property type="molecule type" value="Genomic_DNA"/>
</dbReference>
<name>C3ZZB4_BRAFL</name>
<dbReference type="InParanoid" id="C3ZZB4"/>
<evidence type="ECO:0000256" key="2">
    <source>
        <dbReference type="SAM" id="MobiDB-lite"/>
    </source>
</evidence>
<feature type="region of interest" description="Disordered" evidence="2">
    <location>
        <begin position="60"/>
        <end position="93"/>
    </location>
</feature>
<gene>
    <name evidence="3" type="ORF">BRAFLDRAFT_110009</name>
</gene>
<feature type="compositionally biased region" description="Polar residues" evidence="2">
    <location>
        <begin position="71"/>
        <end position="93"/>
    </location>
</feature>